<sequence>MNRTVTLFAAAAITVLSNAAMAQDAIPATWANEVAKPVTSTTTREAVRAEMEAARQSGQLNPFDSDVHARVNATIQAPTMLARTQQGAERVAALGRQASSSGLSREQVRAEFMAARKAGEINTFDNLADLNTTGKSIRVAPAALAQSGR</sequence>
<proteinExistence type="predicted"/>
<feature type="chain" id="PRO_5045913985" evidence="1">
    <location>
        <begin position="23"/>
        <end position="149"/>
    </location>
</feature>
<dbReference type="InterPro" id="IPR025421">
    <property type="entry name" value="DUF4148"/>
</dbReference>
<organism evidence="2 3">
    <name type="scientific">Ideonella paludis</name>
    <dbReference type="NCBI Taxonomy" id="1233411"/>
    <lineage>
        <taxon>Bacteria</taxon>
        <taxon>Pseudomonadati</taxon>
        <taxon>Pseudomonadota</taxon>
        <taxon>Betaproteobacteria</taxon>
        <taxon>Burkholderiales</taxon>
        <taxon>Sphaerotilaceae</taxon>
        <taxon>Ideonella</taxon>
    </lineage>
</organism>
<evidence type="ECO:0000313" key="3">
    <source>
        <dbReference type="Proteomes" id="UP000672097"/>
    </source>
</evidence>
<dbReference type="EMBL" id="JAGQDG010000001">
    <property type="protein sequence ID" value="MBQ0934032.1"/>
    <property type="molecule type" value="Genomic_DNA"/>
</dbReference>
<keyword evidence="3" id="KW-1185">Reference proteome</keyword>
<dbReference type="Pfam" id="PF13663">
    <property type="entry name" value="DUF4148"/>
    <property type="match status" value="1"/>
</dbReference>
<comment type="caution">
    <text evidence="2">The sequence shown here is derived from an EMBL/GenBank/DDBJ whole genome shotgun (WGS) entry which is preliminary data.</text>
</comment>
<evidence type="ECO:0000256" key="1">
    <source>
        <dbReference type="SAM" id="SignalP"/>
    </source>
</evidence>
<evidence type="ECO:0000313" key="2">
    <source>
        <dbReference type="EMBL" id="MBQ0934032.1"/>
    </source>
</evidence>
<dbReference type="RefSeq" id="WP_210805525.1">
    <property type="nucleotide sequence ID" value="NZ_JAGQDG010000001.1"/>
</dbReference>
<name>A0ABS5DSB5_9BURK</name>
<feature type="signal peptide" evidence="1">
    <location>
        <begin position="1"/>
        <end position="22"/>
    </location>
</feature>
<accession>A0ABS5DSB5</accession>
<dbReference type="Proteomes" id="UP000672097">
    <property type="component" value="Unassembled WGS sequence"/>
</dbReference>
<reference evidence="2 3" key="1">
    <citation type="submission" date="2021-04" db="EMBL/GenBank/DDBJ databases">
        <title>The genome sequence of type strain Ideonella paludis KCTC 32238.</title>
        <authorList>
            <person name="Liu Y."/>
        </authorList>
    </citation>
    <scope>NUCLEOTIDE SEQUENCE [LARGE SCALE GENOMIC DNA]</scope>
    <source>
        <strain evidence="2 3">KCTC 32238</strain>
    </source>
</reference>
<protein>
    <submittedName>
        <fullName evidence="2">DUF4148 domain-containing protein</fullName>
    </submittedName>
</protein>
<keyword evidence="1" id="KW-0732">Signal</keyword>
<gene>
    <name evidence="2" type="ORF">KAK11_01745</name>
</gene>